<evidence type="ECO:0000313" key="2">
    <source>
        <dbReference type="EMBL" id="KAK4442093.1"/>
    </source>
</evidence>
<evidence type="ECO:0000259" key="1">
    <source>
        <dbReference type="Pfam" id="PF06985"/>
    </source>
</evidence>
<keyword evidence="3" id="KW-1185">Reference proteome</keyword>
<dbReference type="InterPro" id="IPR052895">
    <property type="entry name" value="HetReg/Transcr_Mod"/>
</dbReference>
<dbReference type="PANTHER" id="PTHR24148">
    <property type="entry name" value="ANKYRIN REPEAT DOMAIN-CONTAINING PROTEIN 39 HOMOLOG-RELATED"/>
    <property type="match status" value="1"/>
</dbReference>
<proteinExistence type="predicted"/>
<name>A0AAV9G3V5_9PEZI</name>
<evidence type="ECO:0000313" key="3">
    <source>
        <dbReference type="Proteomes" id="UP001321760"/>
    </source>
</evidence>
<accession>A0AAV9G3V5</accession>
<dbReference type="AlphaFoldDB" id="A0AAV9G3V5"/>
<feature type="domain" description="Heterokaryon incompatibility" evidence="1">
    <location>
        <begin position="54"/>
        <end position="197"/>
    </location>
</feature>
<dbReference type="InterPro" id="IPR010730">
    <property type="entry name" value="HET"/>
</dbReference>
<comment type="caution">
    <text evidence="2">The sequence shown here is derived from an EMBL/GenBank/DDBJ whole genome shotgun (WGS) entry which is preliminary data.</text>
</comment>
<sequence length="466" mass="53528">MDLDRSLNREHGFKYPPIDPKRQLRLLRPSKTSSGDLDFVFEVVALDRLQDTRYKALSYTWGRVATPADLHTIRVNNQPFLVRKNLSDFLSSNPFDSNLIPADNTSPCLLFIDALCINQFDTYERQSQVHLMTQIYRRADSVIAWLGLPPPSLLPAIQSLASLPATVPPTLWTPPQLSAHRYLSHHPYWTRLWVLQELLLAPNATVRCGAYSFPLRLFSSSHPHHAKSPAERLTTHRLRTLLRPRPGHDPLQMGTSVLPMKQMLDSLSNTPYYRLSEYQSPVPDTLKEVFTRYGHLECSDKRDKLYGFLGLLSEKSRRQICVDYERGVEFAFYQTLRVGLGEVAGEVEAELVKGEYHAVLDRGWVERYYGLVRGVFGVEEKEGRRVLGRVVEELRLEEWLGEVAVAVGMGWRVGGVVRLDEVQRWERVRRVEDGGKGWLERMHGRQEVVARKMGERFGRGRVMLRA</sequence>
<organism evidence="2 3">
    <name type="scientific">Podospora aff. communis PSN243</name>
    <dbReference type="NCBI Taxonomy" id="3040156"/>
    <lineage>
        <taxon>Eukaryota</taxon>
        <taxon>Fungi</taxon>
        <taxon>Dikarya</taxon>
        <taxon>Ascomycota</taxon>
        <taxon>Pezizomycotina</taxon>
        <taxon>Sordariomycetes</taxon>
        <taxon>Sordariomycetidae</taxon>
        <taxon>Sordariales</taxon>
        <taxon>Podosporaceae</taxon>
        <taxon>Podospora</taxon>
    </lineage>
</organism>
<protein>
    <submittedName>
        <fullName evidence="2">Heterokaryon incompatibility protein-domain-containing protein</fullName>
    </submittedName>
</protein>
<dbReference type="Proteomes" id="UP001321760">
    <property type="component" value="Unassembled WGS sequence"/>
</dbReference>
<gene>
    <name evidence="2" type="ORF">QBC34DRAFT_387628</name>
</gene>
<dbReference type="Pfam" id="PF06985">
    <property type="entry name" value="HET"/>
    <property type="match status" value="1"/>
</dbReference>
<reference evidence="2" key="2">
    <citation type="submission" date="2023-05" db="EMBL/GenBank/DDBJ databases">
        <authorList>
            <consortium name="Lawrence Berkeley National Laboratory"/>
            <person name="Steindorff A."/>
            <person name="Hensen N."/>
            <person name="Bonometti L."/>
            <person name="Westerberg I."/>
            <person name="Brannstrom I.O."/>
            <person name="Guillou S."/>
            <person name="Cros-Aarteil S."/>
            <person name="Calhoun S."/>
            <person name="Haridas S."/>
            <person name="Kuo A."/>
            <person name="Mondo S."/>
            <person name="Pangilinan J."/>
            <person name="Riley R."/>
            <person name="Labutti K."/>
            <person name="Andreopoulos B."/>
            <person name="Lipzen A."/>
            <person name="Chen C."/>
            <person name="Yanf M."/>
            <person name="Daum C."/>
            <person name="Ng V."/>
            <person name="Clum A."/>
            <person name="Ohm R."/>
            <person name="Martin F."/>
            <person name="Silar P."/>
            <person name="Natvig D."/>
            <person name="Lalanne C."/>
            <person name="Gautier V."/>
            <person name="Ament-Velasquez S.L."/>
            <person name="Kruys A."/>
            <person name="Hutchinson M.I."/>
            <person name="Powell A.J."/>
            <person name="Barry K."/>
            <person name="Miller A.N."/>
            <person name="Grigoriev I.V."/>
            <person name="Debuchy R."/>
            <person name="Gladieux P."/>
            <person name="Thoren M.H."/>
            <person name="Johannesson H."/>
        </authorList>
    </citation>
    <scope>NUCLEOTIDE SEQUENCE</scope>
    <source>
        <strain evidence="2">PSN243</strain>
    </source>
</reference>
<dbReference type="PANTHER" id="PTHR24148:SF73">
    <property type="entry name" value="HET DOMAIN PROTEIN (AFU_ORTHOLOGUE AFUA_8G01020)"/>
    <property type="match status" value="1"/>
</dbReference>
<dbReference type="EMBL" id="MU866033">
    <property type="protein sequence ID" value="KAK4442093.1"/>
    <property type="molecule type" value="Genomic_DNA"/>
</dbReference>
<reference evidence="2" key="1">
    <citation type="journal article" date="2023" name="Mol. Phylogenet. Evol.">
        <title>Genome-scale phylogeny and comparative genomics of the fungal order Sordariales.</title>
        <authorList>
            <person name="Hensen N."/>
            <person name="Bonometti L."/>
            <person name="Westerberg I."/>
            <person name="Brannstrom I.O."/>
            <person name="Guillou S."/>
            <person name="Cros-Aarteil S."/>
            <person name="Calhoun S."/>
            <person name="Haridas S."/>
            <person name="Kuo A."/>
            <person name="Mondo S."/>
            <person name="Pangilinan J."/>
            <person name="Riley R."/>
            <person name="LaButti K."/>
            <person name="Andreopoulos B."/>
            <person name="Lipzen A."/>
            <person name="Chen C."/>
            <person name="Yan M."/>
            <person name="Daum C."/>
            <person name="Ng V."/>
            <person name="Clum A."/>
            <person name="Steindorff A."/>
            <person name="Ohm R.A."/>
            <person name="Martin F."/>
            <person name="Silar P."/>
            <person name="Natvig D.O."/>
            <person name="Lalanne C."/>
            <person name="Gautier V."/>
            <person name="Ament-Velasquez S.L."/>
            <person name="Kruys A."/>
            <person name="Hutchinson M.I."/>
            <person name="Powell A.J."/>
            <person name="Barry K."/>
            <person name="Miller A.N."/>
            <person name="Grigoriev I.V."/>
            <person name="Debuchy R."/>
            <person name="Gladieux P."/>
            <person name="Hiltunen Thoren M."/>
            <person name="Johannesson H."/>
        </authorList>
    </citation>
    <scope>NUCLEOTIDE SEQUENCE</scope>
    <source>
        <strain evidence="2">PSN243</strain>
    </source>
</reference>